<sequence>MEIDRYIGEMIDVHGATAGRGVPSHLIYPAGPPGPSFRSAATDRWGCSAGQGPRGGRGRQAGRQAARPRACPVTATPPGRAHGGHGTSRAGGRRHAKLPAATCAGLSGSANVWWWTGGGRRLPCTLGKRRRRRRRRGQITASGVGGGGIYLTPREVWHGRSRQDRAWCIVRRPVRVRASTQPRP</sequence>
<proteinExistence type="predicted"/>
<dbReference type="Proteomes" id="UP000000768">
    <property type="component" value="Chromosome 7"/>
</dbReference>
<feature type="compositionally biased region" description="Low complexity" evidence="1">
    <location>
        <begin position="61"/>
        <end position="70"/>
    </location>
</feature>
<dbReference type="Gramene" id="KXG24497">
    <property type="protein sequence ID" value="KXG24497"/>
    <property type="gene ID" value="SORBI_3007G050700"/>
</dbReference>
<keyword evidence="3" id="KW-1185">Reference proteome</keyword>
<accession>A0A1B6PFU7</accession>
<evidence type="ECO:0000313" key="2">
    <source>
        <dbReference type="EMBL" id="KXG24497.1"/>
    </source>
</evidence>
<feature type="region of interest" description="Disordered" evidence="1">
    <location>
        <begin position="44"/>
        <end position="96"/>
    </location>
</feature>
<dbReference type="EMBL" id="CM000766">
    <property type="protein sequence ID" value="KXG24497.1"/>
    <property type="molecule type" value="Genomic_DNA"/>
</dbReference>
<gene>
    <name evidence="2" type="ORF">SORBI_3007G050700</name>
</gene>
<reference evidence="3" key="2">
    <citation type="journal article" date="2018" name="Plant J.">
        <title>The Sorghum bicolor reference genome: improved assembly, gene annotations, a transcriptome atlas, and signatures of genome organization.</title>
        <authorList>
            <person name="McCormick R.F."/>
            <person name="Truong S.K."/>
            <person name="Sreedasyam A."/>
            <person name="Jenkins J."/>
            <person name="Shu S."/>
            <person name="Sims D."/>
            <person name="Kennedy M."/>
            <person name="Amirebrahimi M."/>
            <person name="Weers B.D."/>
            <person name="McKinley B."/>
            <person name="Mattison A."/>
            <person name="Morishige D.T."/>
            <person name="Grimwood J."/>
            <person name="Schmutz J."/>
            <person name="Mullet J.E."/>
        </authorList>
    </citation>
    <scope>NUCLEOTIDE SEQUENCE [LARGE SCALE GENOMIC DNA]</scope>
    <source>
        <strain evidence="3">cv. BTx623</strain>
    </source>
</reference>
<dbReference type="AlphaFoldDB" id="A0A1B6PFU7"/>
<protein>
    <submittedName>
        <fullName evidence="2">Uncharacterized protein</fullName>
    </submittedName>
</protein>
<dbReference type="InParanoid" id="A0A1B6PFU7"/>
<evidence type="ECO:0000313" key="3">
    <source>
        <dbReference type="Proteomes" id="UP000000768"/>
    </source>
</evidence>
<evidence type="ECO:0000256" key="1">
    <source>
        <dbReference type="SAM" id="MobiDB-lite"/>
    </source>
</evidence>
<name>A0A1B6PFU7_SORBI</name>
<reference evidence="2 3" key="1">
    <citation type="journal article" date="2009" name="Nature">
        <title>The Sorghum bicolor genome and the diversification of grasses.</title>
        <authorList>
            <person name="Paterson A.H."/>
            <person name="Bowers J.E."/>
            <person name="Bruggmann R."/>
            <person name="Dubchak I."/>
            <person name="Grimwood J."/>
            <person name="Gundlach H."/>
            <person name="Haberer G."/>
            <person name="Hellsten U."/>
            <person name="Mitros T."/>
            <person name="Poliakov A."/>
            <person name="Schmutz J."/>
            <person name="Spannagl M."/>
            <person name="Tang H."/>
            <person name="Wang X."/>
            <person name="Wicker T."/>
            <person name="Bharti A.K."/>
            <person name="Chapman J."/>
            <person name="Feltus F.A."/>
            <person name="Gowik U."/>
            <person name="Grigoriev I.V."/>
            <person name="Lyons E."/>
            <person name="Maher C.A."/>
            <person name="Martis M."/>
            <person name="Narechania A."/>
            <person name="Otillar R.P."/>
            <person name="Penning B.W."/>
            <person name="Salamov A.A."/>
            <person name="Wang Y."/>
            <person name="Zhang L."/>
            <person name="Carpita N.C."/>
            <person name="Freeling M."/>
            <person name="Gingle A.R."/>
            <person name="Hash C.T."/>
            <person name="Keller B."/>
            <person name="Klein P."/>
            <person name="Kresovich S."/>
            <person name="McCann M.C."/>
            <person name="Ming R."/>
            <person name="Peterson D.G."/>
            <person name="Mehboob-ur-Rahman"/>
            <person name="Ware D."/>
            <person name="Westhoff P."/>
            <person name="Mayer K.F."/>
            <person name="Messing J."/>
            <person name="Rokhsar D.S."/>
        </authorList>
    </citation>
    <scope>NUCLEOTIDE SEQUENCE [LARGE SCALE GENOMIC DNA]</scope>
    <source>
        <strain evidence="3">cv. BTx623</strain>
    </source>
</reference>
<organism evidence="2 3">
    <name type="scientific">Sorghum bicolor</name>
    <name type="common">Sorghum</name>
    <name type="synonym">Sorghum vulgare</name>
    <dbReference type="NCBI Taxonomy" id="4558"/>
    <lineage>
        <taxon>Eukaryota</taxon>
        <taxon>Viridiplantae</taxon>
        <taxon>Streptophyta</taxon>
        <taxon>Embryophyta</taxon>
        <taxon>Tracheophyta</taxon>
        <taxon>Spermatophyta</taxon>
        <taxon>Magnoliopsida</taxon>
        <taxon>Liliopsida</taxon>
        <taxon>Poales</taxon>
        <taxon>Poaceae</taxon>
        <taxon>PACMAD clade</taxon>
        <taxon>Panicoideae</taxon>
        <taxon>Andropogonodae</taxon>
        <taxon>Andropogoneae</taxon>
        <taxon>Sorghinae</taxon>
        <taxon>Sorghum</taxon>
    </lineage>
</organism>